<reference evidence="1" key="1">
    <citation type="submission" date="2021-06" db="EMBL/GenBank/DDBJ databases">
        <authorList>
            <person name="Kallberg Y."/>
            <person name="Tangrot J."/>
            <person name="Rosling A."/>
        </authorList>
    </citation>
    <scope>NUCLEOTIDE SEQUENCE</scope>
    <source>
        <strain evidence="1">IN212</strain>
    </source>
</reference>
<dbReference type="GO" id="GO:0016538">
    <property type="term" value="F:cyclin-dependent protein serine/threonine kinase regulator activity"/>
    <property type="evidence" value="ECO:0007669"/>
    <property type="project" value="InterPro"/>
</dbReference>
<dbReference type="EMBL" id="CAJVPZ010006398">
    <property type="protein sequence ID" value="CAG8573330.1"/>
    <property type="molecule type" value="Genomic_DNA"/>
</dbReference>
<dbReference type="InterPro" id="IPR036915">
    <property type="entry name" value="Cyclin-like_sf"/>
</dbReference>
<dbReference type="Gene3D" id="1.10.472.10">
    <property type="entry name" value="Cyclin-like"/>
    <property type="match status" value="2"/>
</dbReference>
<comment type="caution">
    <text evidence="1">The sequence shown here is derived from an EMBL/GenBank/DDBJ whole genome shotgun (WGS) entry which is preliminary data.</text>
</comment>
<dbReference type="AlphaFoldDB" id="A0A9N9G2Q8"/>
<name>A0A9N9G2Q8_9GLOM</name>
<protein>
    <submittedName>
        <fullName evidence="1">10158_t:CDS:1</fullName>
    </submittedName>
</protein>
<dbReference type="SUPFAM" id="SSF47954">
    <property type="entry name" value="Cyclin-like"/>
    <property type="match status" value="2"/>
</dbReference>
<gene>
    <name evidence="1" type="ORF">RFULGI_LOCUS5550</name>
</gene>
<dbReference type="Proteomes" id="UP000789396">
    <property type="component" value="Unassembled WGS sequence"/>
</dbReference>
<evidence type="ECO:0000313" key="1">
    <source>
        <dbReference type="EMBL" id="CAG8573330.1"/>
    </source>
</evidence>
<organism evidence="1 2">
    <name type="scientific">Racocetra fulgida</name>
    <dbReference type="NCBI Taxonomy" id="60492"/>
    <lineage>
        <taxon>Eukaryota</taxon>
        <taxon>Fungi</taxon>
        <taxon>Fungi incertae sedis</taxon>
        <taxon>Mucoromycota</taxon>
        <taxon>Glomeromycotina</taxon>
        <taxon>Glomeromycetes</taxon>
        <taxon>Diversisporales</taxon>
        <taxon>Gigasporaceae</taxon>
        <taxon>Racocetra</taxon>
    </lineage>
</organism>
<keyword evidence="2" id="KW-1185">Reference proteome</keyword>
<accession>A0A9N9G2Q8</accession>
<dbReference type="PANTHER" id="PTHR10026">
    <property type="entry name" value="CYCLIN"/>
    <property type="match status" value="1"/>
</dbReference>
<sequence length="147" mass="16753">MSKLSLQNAILTYEQLETTPSKQDEIPEDLEDNLRRLGCEMIQSAGILLRLTFPTLFLCGVVEEIFYQKALTVAEMQILKKLGFNVHVQLPYGLMVNYLKVLELTEHETIPQKAWGYLNDAHHKLPSGLPFTLDELEIYLKGSSTQT</sequence>
<dbReference type="InterPro" id="IPR043198">
    <property type="entry name" value="Cyclin/Ssn8"/>
</dbReference>
<proteinExistence type="predicted"/>
<dbReference type="OrthoDB" id="10264655at2759"/>
<dbReference type="GO" id="GO:0006357">
    <property type="term" value="P:regulation of transcription by RNA polymerase II"/>
    <property type="evidence" value="ECO:0007669"/>
    <property type="project" value="InterPro"/>
</dbReference>
<evidence type="ECO:0000313" key="2">
    <source>
        <dbReference type="Proteomes" id="UP000789396"/>
    </source>
</evidence>